<comment type="similarity">
    <text evidence="1">Belongs to the metallo-dependent hydrolases superfamily. Adenosine and AMP deaminases family.</text>
</comment>
<dbReference type="Proteomes" id="UP000061348">
    <property type="component" value="Unassembled WGS sequence"/>
</dbReference>
<reference evidence="3 4" key="1">
    <citation type="submission" date="2015-05" db="EMBL/GenBank/DDBJ databases">
        <title>A genomic and transcriptomic approach to investigate the blue pigment phenotype in Pseudomonas fluorescens.</title>
        <authorList>
            <person name="Andreani N.A."/>
            <person name="Cardazzo B."/>
        </authorList>
    </citation>
    <scope>NUCLEOTIDE SEQUENCE [LARGE SCALE GENOMIC DNA]</scope>
    <source>
        <strain evidence="3 4">Ps_22</strain>
    </source>
</reference>
<organism evidence="3 4">
    <name type="scientific">Pseudomonas fluorescens</name>
    <dbReference type="NCBI Taxonomy" id="294"/>
    <lineage>
        <taxon>Bacteria</taxon>
        <taxon>Pseudomonadati</taxon>
        <taxon>Pseudomonadota</taxon>
        <taxon>Gammaproteobacteria</taxon>
        <taxon>Pseudomonadales</taxon>
        <taxon>Pseudomonadaceae</taxon>
        <taxon>Pseudomonas</taxon>
    </lineage>
</organism>
<dbReference type="PANTHER" id="PTHR43114:SF6">
    <property type="entry name" value="ADENINE DEAMINASE"/>
    <property type="match status" value="1"/>
</dbReference>
<keyword evidence="2" id="KW-0862">Zinc</keyword>
<name>A0A109LKP9_PSEFL</name>
<protein>
    <submittedName>
        <fullName evidence="3">Adenine deaminase</fullName>
        <ecNumber evidence="3">3.5.4.2</ecNumber>
    </submittedName>
</protein>
<dbReference type="AlphaFoldDB" id="A0A109LKP9"/>
<evidence type="ECO:0000313" key="3">
    <source>
        <dbReference type="EMBL" id="KWV89239.1"/>
    </source>
</evidence>
<sequence>MGHPPRKFQRVFDRAHDEGFLTVAHADEEGPLEYIRSALDLLKIGIDTVCGPSKTSA</sequence>
<evidence type="ECO:0000256" key="1">
    <source>
        <dbReference type="ARBA" id="ARBA00006676"/>
    </source>
</evidence>
<dbReference type="SUPFAM" id="SSF51556">
    <property type="entry name" value="Metallo-dependent hydrolases"/>
    <property type="match status" value="1"/>
</dbReference>
<comment type="caution">
    <text evidence="3">The sequence shown here is derived from an EMBL/GenBank/DDBJ whole genome shotgun (WGS) entry which is preliminary data.</text>
</comment>
<dbReference type="GO" id="GO:0006146">
    <property type="term" value="P:adenine catabolic process"/>
    <property type="evidence" value="ECO:0007669"/>
    <property type="project" value="TreeGrafter"/>
</dbReference>
<dbReference type="Gene3D" id="3.20.20.140">
    <property type="entry name" value="Metal-dependent hydrolases"/>
    <property type="match status" value="1"/>
</dbReference>
<dbReference type="GO" id="GO:0000034">
    <property type="term" value="F:adenine deaminase activity"/>
    <property type="evidence" value="ECO:0007669"/>
    <property type="project" value="UniProtKB-EC"/>
</dbReference>
<accession>A0A109LKP9</accession>
<gene>
    <name evidence="3" type="ORF">PFLmoz3_02142</name>
</gene>
<evidence type="ECO:0000313" key="4">
    <source>
        <dbReference type="Proteomes" id="UP000061348"/>
    </source>
</evidence>
<dbReference type="InterPro" id="IPR032466">
    <property type="entry name" value="Metal_Hydrolase"/>
</dbReference>
<dbReference type="InterPro" id="IPR006330">
    <property type="entry name" value="Ado/ade_deaminase"/>
</dbReference>
<dbReference type="GO" id="GO:0005829">
    <property type="term" value="C:cytosol"/>
    <property type="evidence" value="ECO:0007669"/>
    <property type="project" value="TreeGrafter"/>
</dbReference>
<keyword evidence="3" id="KW-0378">Hydrolase</keyword>
<dbReference type="EC" id="3.5.4.2" evidence="3"/>
<dbReference type="EMBL" id="LCYA01000052">
    <property type="protein sequence ID" value="KWV89239.1"/>
    <property type="molecule type" value="Genomic_DNA"/>
</dbReference>
<dbReference type="PATRIC" id="fig|294.194.peg.2367"/>
<evidence type="ECO:0000256" key="2">
    <source>
        <dbReference type="ARBA" id="ARBA00022833"/>
    </source>
</evidence>
<dbReference type="GO" id="GO:0043103">
    <property type="term" value="P:hypoxanthine salvage"/>
    <property type="evidence" value="ECO:0007669"/>
    <property type="project" value="TreeGrafter"/>
</dbReference>
<proteinExistence type="inferred from homology"/>
<dbReference type="PANTHER" id="PTHR43114">
    <property type="entry name" value="ADENINE DEAMINASE"/>
    <property type="match status" value="1"/>
</dbReference>